<dbReference type="Proteomes" id="UP000231586">
    <property type="component" value="Unassembled WGS sequence"/>
</dbReference>
<gene>
    <name evidence="6" type="ORF">CLV34_1751</name>
</gene>
<evidence type="ECO:0000259" key="5">
    <source>
        <dbReference type="Pfam" id="PF13579"/>
    </source>
</evidence>
<dbReference type="OrthoDB" id="509705at2"/>
<feature type="domain" description="Glycosyl transferase family 1" evidence="4">
    <location>
        <begin position="522"/>
        <end position="686"/>
    </location>
</feature>
<evidence type="ECO:0000259" key="4">
    <source>
        <dbReference type="Pfam" id="PF00534"/>
    </source>
</evidence>
<dbReference type="CDD" id="cd03794">
    <property type="entry name" value="GT4_WbuB-like"/>
    <property type="match status" value="1"/>
</dbReference>
<keyword evidence="3 6" id="KW-0808">Transferase</keyword>
<sequence length="733" mass="79147">MSPKIPAAARRRVDDLLVRYPTVRRTETADAMRRERIDAAVTSGGTPDASLLPVARRFALEGGPVERYRSILVLMRLDARDDAVAALHRMAADAPQMKPWDQVEVAQLLARHTLVDEADEVYLAVLRAPAGGVGLLGAARYAARDGRPEIVGPFLEAVDAGRTAVRGKTGDRANALTQTLRALHTGASPDDTMAAAAGEPEAVRAVARFALRTRDRGLAVALGDHLGSGPIDDPETAGFVARLLDQRGDIGGAVRLAEAAQGGAEDPTSLERLITAGTADLAVLRDGWTGGPRLARTHEPEPRKAAYLLHNSLPFDSGGYATRSHGILSALTAEGWDMDVLNRPGYPWDRPRSLARGGGVVEPSQRIDGVRYSRLSTGPAGLDDGVTQYVERYADAVVARNATERYGVIHAASFFRNGLGGIRAARRLGIPSVYEVRGTHDLSNSSKDLAWLETDRGRLYHTLEGTACIEADRVFVITRAVRDVMIDRGVAAEKIRVLPNGVDSSRFGSLPRDADLARELGVEGYPVIGYVGSMVFYEGLELLVEAAQQLHARGVKFKMLLVGDGDVAPGLREQVVERGLSDVVIFTGRVPHHDVERYYSLIDVAPFPRTSSPVTEAVSPLKPFEALAMQRAVVVSSVGALTEIITDGENGLVFRKDDVGSLVEQLERLVLDESFRLALAERGREWVVRERDWRVVVGVVDETYRELSEEFGLGTRWLDALPGAVSGTPAAGS</sequence>
<dbReference type="GO" id="GO:1901137">
    <property type="term" value="P:carbohydrate derivative biosynthetic process"/>
    <property type="evidence" value="ECO:0007669"/>
    <property type="project" value="UniProtKB-ARBA"/>
</dbReference>
<evidence type="ECO:0000313" key="7">
    <source>
        <dbReference type="Proteomes" id="UP000231586"/>
    </source>
</evidence>
<dbReference type="Pfam" id="PF00534">
    <property type="entry name" value="Glycos_transf_1"/>
    <property type="match status" value="1"/>
</dbReference>
<evidence type="ECO:0000256" key="3">
    <source>
        <dbReference type="ARBA" id="ARBA00022679"/>
    </source>
</evidence>
<organism evidence="6 7">
    <name type="scientific">Luteimicrobium subarcticum</name>
    <dbReference type="NCBI Taxonomy" id="620910"/>
    <lineage>
        <taxon>Bacteria</taxon>
        <taxon>Bacillati</taxon>
        <taxon>Actinomycetota</taxon>
        <taxon>Actinomycetes</taxon>
        <taxon>Micrococcales</taxon>
        <taxon>Luteimicrobium</taxon>
    </lineage>
</organism>
<dbReference type="GO" id="GO:0016758">
    <property type="term" value="F:hexosyltransferase activity"/>
    <property type="evidence" value="ECO:0007669"/>
    <property type="project" value="TreeGrafter"/>
</dbReference>
<dbReference type="InterPro" id="IPR050194">
    <property type="entry name" value="Glycosyltransferase_grp1"/>
</dbReference>
<accession>A0A2M8WTI6</accession>
<dbReference type="RefSeq" id="WP_100349820.1">
    <property type="nucleotide sequence ID" value="NZ_PGTZ01000007.1"/>
</dbReference>
<dbReference type="PANTHER" id="PTHR45947:SF3">
    <property type="entry name" value="SULFOQUINOVOSYL TRANSFERASE SQD2"/>
    <property type="match status" value="1"/>
</dbReference>
<dbReference type="InterPro" id="IPR028098">
    <property type="entry name" value="Glyco_trans_4-like_N"/>
</dbReference>
<dbReference type="AlphaFoldDB" id="A0A2M8WTI6"/>
<dbReference type="EMBL" id="PGTZ01000007">
    <property type="protein sequence ID" value="PJI94263.1"/>
    <property type="molecule type" value="Genomic_DNA"/>
</dbReference>
<name>A0A2M8WTI6_9MICO</name>
<dbReference type="SUPFAM" id="SSF53756">
    <property type="entry name" value="UDP-Glycosyltransferase/glycogen phosphorylase"/>
    <property type="match status" value="1"/>
</dbReference>
<dbReference type="InterPro" id="IPR001296">
    <property type="entry name" value="Glyco_trans_1"/>
</dbReference>
<evidence type="ECO:0000256" key="2">
    <source>
        <dbReference type="ARBA" id="ARBA00022676"/>
    </source>
</evidence>
<comment type="caution">
    <text evidence="6">The sequence shown here is derived from an EMBL/GenBank/DDBJ whole genome shotgun (WGS) entry which is preliminary data.</text>
</comment>
<reference evidence="6 7" key="1">
    <citation type="submission" date="2017-11" db="EMBL/GenBank/DDBJ databases">
        <title>Genomic Encyclopedia of Archaeal and Bacterial Type Strains, Phase II (KMG-II): From Individual Species to Whole Genera.</title>
        <authorList>
            <person name="Goeker M."/>
        </authorList>
    </citation>
    <scope>NUCLEOTIDE SEQUENCE [LARGE SCALE GENOMIC DNA]</scope>
    <source>
        <strain evidence="6 7">DSM 22413</strain>
    </source>
</reference>
<feature type="domain" description="Glycosyltransferase subfamily 4-like N-terminal" evidence="5">
    <location>
        <begin position="318"/>
        <end position="501"/>
    </location>
</feature>
<dbReference type="PANTHER" id="PTHR45947">
    <property type="entry name" value="SULFOQUINOVOSYL TRANSFERASE SQD2"/>
    <property type="match status" value="1"/>
</dbReference>
<dbReference type="Gene3D" id="3.40.50.2000">
    <property type="entry name" value="Glycogen Phosphorylase B"/>
    <property type="match status" value="2"/>
</dbReference>
<evidence type="ECO:0000313" key="6">
    <source>
        <dbReference type="EMBL" id="PJI94263.1"/>
    </source>
</evidence>
<protein>
    <recommendedName>
        <fullName evidence="1">D-inositol 3-phosphate glycosyltransferase</fullName>
    </recommendedName>
</protein>
<keyword evidence="7" id="KW-1185">Reference proteome</keyword>
<evidence type="ECO:0000256" key="1">
    <source>
        <dbReference type="ARBA" id="ARBA00021292"/>
    </source>
</evidence>
<proteinExistence type="predicted"/>
<dbReference type="Pfam" id="PF13579">
    <property type="entry name" value="Glyco_trans_4_4"/>
    <property type="match status" value="1"/>
</dbReference>
<keyword evidence="2" id="KW-0328">Glycosyltransferase</keyword>